<dbReference type="OMA" id="HPPREDY"/>
<sequence length="338" mass="37616">HHPPREDYLAQPWFQKKAAAVQHQQANAHALIGSCDLSDLGGFKRFSSFANSGAFVNSLERLRAAGETPNHYECIDANTPSKFYVEIDYTVGERDDEDFGERFQHCKIVLRGFLELVLLVPAESIAFQVATAHGGDAKAGLSTLAHFLEKPPEALRRSCEFLFYEGNKGAVIVEGCLVDTAVYSCFQNWRTLHSEKKGSGRPLAPPVGSSRDINDHLVGFYGAADVAAAIRIDSSLLAGYNQREEPAASISRRPVDAPTRGLRGKFVERGRTQRPLTGVEKERLLWRYRKDHPEVCILRVEAMGEDLFTVHFGVPTSYCWIAGQAPLVSRERMWLPSL</sequence>
<name>A0A1Y1IR23_KLENI</name>
<dbReference type="Proteomes" id="UP000054558">
    <property type="component" value="Unassembled WGS sequence"/>
</dbReference>
<proteinExistence type="predicted"/>
<evidence type="ECO:0000313" key="1">
    <source>
        <dbReference type="EMBL" id="GAQ93123.1"/>
    </source>
</evidence>
<gene>
    <name evidence="1" type="ORF">KFL_013130010</name>
</gene>
<evidence type="ECO:0000313" key="2">
    <source>
        <dbReference type="Proteomes" id="UP000054558"/>
    </source>
</evidence>
<dbReference type="AlphaFoldDB" id="A0A1Y1IR23"/>
<organism evidence="1 2">
    <name type="scientific">Klebsormidium nitens</name>
    <name type="common">Green alga</name>
    <name type="synonym">Ulothrix nitens</name>
    <dbReference type="NCBI Taxonomy" id="105231"/>
    <lineage>
        <taxon>Eukaryota</taxon>
        <taxon>Viridiplantae</taxon>
        <taxon>Streptophyta</taxon>
        <taxon>Klebsormidiophyceae</taxon>
        <taxon>Klebsormidiales</taxon>
        <taxon>Klebsormidiaceae</taxon>
        <taxon>Klebsormidium</taxon>
    </lineage>
</organism>
<protein>
    <submittedName>
        <fullName evidence="1">Uncharacterized protein</fullName>
    </submittedName>
</protein>
<feature type="non-terminal residue" evidence="1">
    <location>
        <position position="1"/>
    </location>
</feature>
<accession>A0A1Y1IR23</accession>
<reference evidence="1 2" key="1">
    <citation type="journal article" date="2014" name="Nat. Commun.">
        <title>Klebsormidium flaccidum genome reveals primary factors for plant terrestrial adaptation.</title>
        <authorList>
            <person name="Hori K."/>
            <person name="Maruyama F."/>
            <person name="Fujisawa T."/>
            <person name="Togashi T."/>
            <person name="Yamamoto N."/>
            <person name="Seo M."/>
            <person name="Sato S."/>
            <person name="Yamada T."/>
            <person name="Mori H."/>
            <person name="Tajima N."/>
            <person name="Moriyama T."/>
            <person name="Ikeuchi M."/>
            <person name="Watanabe M."/>
            <person name="Wada H."/>
            <person name="Kobayashi K."/>
            <person name="Saito M."/>
            <person name="Masuda T."/>
            <person name="Sasaki-Sekimoto Y."/>
            <person name="Mashiguchi K."/>
            <person name="Awai K."/>
            <person name="Shimojima M."/>
            <person name="Masuda S."/>
            <person name="Iwai M."/>
            <person name="Nobusawa T."/>
            <person name="Narise T."/>
            <person name="Kondo S."/>
            <person name="Saito H."/>
            <person name="Sato R."/>
            <person name="Murakawa M."/>
            <person name="Ihara Y."/>
            <person name="Oshima-Yamada Y."/>
            <person name="Ohtaka K."/>
            <person name="Satoh M."/>
            <person name="Sonobe K."/>
            <person name="Ishii M."/>
            <person name="Ohtani R."/>
            <person name="Kanamori-Sato M."/>
            <person name="Honoki R."/>
            <person name="Miyazaki D."/>
            <person name="Mochizuki H."/>
            <person name="Umetsu J."/>
            <person name="Higashi K."/>
            <person name="Shibata D."/>
            <person name="Kamiya Y."/>
            <person name="Sato N."/>
            <person name="Nakamura Y."/>
            <person name="Tabata S."/>
            <person name="Ida S."/>
            <person name="Kurokawa K."/>
            <person name="Ohta H."/>
        </authorList>
    </citation>
    <scope>NUCLEOTIDE SEQUENCE [LARGE SCALE GENOMIC DNA]</scope>
    <source>
        <strain evidence="1 2">NIES-2285</strain>
    </source>
</reference>
<dbReference type="EMBL" id="DF238262">
    <property type="protein sequence ID" value="GAQ93123.1"/>
    <property type="molecule type" value="Genomic_DNA"/>
</dbReference>
<keyword evidence="2" id="KW-1185">Reference proteome</keyword>